<keyword evidence="1" id="KW-1133">Transmembrane helix</keyword>
<dbReference type="EMBL" id="CP002696">
    <property type="protein sequence ID" value="AEE17236.1"/>
    <property type="molecule type" value="Genomic_DNA"/>
</dbReference>
<dbReference type="STRING" id="906968.Trebr_1816"/>
<dbReference type="HOGENOM" id="CLU_099729_1_0_12"/>
<dbReference type="InterPro" id="IPR056926">
    <property type="entry name" value="FLQE3_permease"/>
</dbReference>
<dbReference type="OrthoDB" id="8480522at2"/>
<name>F4LIL1_TREBD</name>
<accession>F4LIL1</accession>
<dbReference type="Pfam" id="PF24686">
    <property type="entry name" value="FLQE3_permease"/>
    <property type="match status" value="1"/>
</dbReference>
<keyword evidence="3" id="KW-1185">Reference proteome</keyword>
<organism evidence="2 3">
    <name type="scientific">Treponema brennaborense (strain DSM 12168 / CIP 105900 / DD5/3)</name>
    <dbReference type="NCBI Taxonomy" id="906968"/>
    <lineage>
        <taxon>Bacteria</taxon>
        <taxon>Pseudomonadati</taxon>
        <taxon>Spirochaetota</taxon>
        <taxon>Spirochaetia</taxon>
        <taxon>Spirochaetales</taxon>
        <taxon>Treponemataceae</taxon>
        <taxon>Treponema</taxon>
    </lineage>
</organism>
<feature type="transmembrane region" description="Helical" evidence="1">
    <location>
        <begin position="21"/>
        <end position="38"/>
    </location>
</feature>
<keyword evidence="1" id="KW-0812">Transmembrane</keyword>
<feature type="transmembrane region" description="Helical" evidence="1">
    <location>
        <begin position="118"/>
        <end position="139"/>
    </location>
</feature>
<dbReference type="KEGG" id="tbe:Trebr_1816"/>
<reference evidence="3" key="1">
    <citation type="submission" date="2011-04" db="EMBL/GenBank/DDBJ databases">
        <title>The complete genome of Treponema brennaborense DSM 12168.</title>
        <authorList>
            <person name="Lucas S."/>
            <person name="Han J."/>
            <person name="Lapidus A."/>
            <person name="Bruce D."/>
            <person name="Goodwin L."/>
            <person name="Pitluck S."/>
            <person name="Peters L."/>
            <person name="Kyrpides N."/>
            <person name="Mavromatis K."/>
            <person name="Ivanova N."/>
            <person name="Mikhailova N."/>
            <person name="Pagani I."/>
            <person name="Teshima H."/>
            <person name="Detter J.C."/>
            <person name="Tapia R."/>
            <person name="Han C."/>
            <person name="Land M."/>
            <person name="Hauser L."/>
            <person name="Markowitz V."/>
            <person name="Cheng J.-F."/>
            <person name="Hugenholtz P."/>
            <person name="Woyke T."/>
            <person name="Wu D."/>
            <person name="Gronow S."/>
            <person name="Wellnitz S."/>
            <person name="Brambilla E."/>
            <person name="Klenk H.-P."/>
            <person name="Eisen J.A."/>
        </authorList>
    </citation>
    <scope>NUCLEOTIDE SEQUENCE [LARGE SCALE GENOMIC DNA]</scope>
    <source>
        <strain evidence="3">DSM 12168 / CIP 105900 / DD5/3</strain>
    </source>
</reference>
<dbReference type="Proteomes" id="UP000006546">
    <property type="component" value="Chromosome"/>
</dbReference>
<dbReference type="RefSeq" id="WP_013758940.1">
    <property type="nucleotide sequence ID" value="NC_015500.1"/>
</dbReference>
<dbReference type="eggNOG" id="COG1668">
    <property type="taxonomic scope" value="Bacteria"/>
</dbReference>
<gene>
    <name evidence="2" type="ordered locus">Trebr_1816</name>
</gene>
<feature type="transmembrane region" description="Helical" evidence="1">
    <location>
        <begin position="146"/>
        <end position="169"/>
    </location>
</feature>
<feature type="transmembrane region" description="Helical" evidence="1">
    <location>
        <begin position="198"/>
        <end position="221"/>
    </location>
</feature>
<proteinExistence type="predicted"/>
<evidence type="ECO:0000313" key="3">
    <source>
        <dbReference type="Proteomes" id="UP000006546"/>
    </source>
</evidence>
<feature type="transmembrane region" description="Helical" evidence="1">
    <location>
        <begin position="90"/>
        <end position="112"/>
    </location>
</feature>
<feature type="transmembrane region" description="Helical" evidence="1">
    <location>
        <begin position="44"/>
        <end position="69"/>
    </location>
</feature>
<protein>
    <submittedName>
        <fullName evidence="2">ABC transporter permease</fullName>
    </submittedName>
</protein>
<keyword evidence="1" id="KW-0472">Membrane</keyword>
<sequence>MTGFRTLFIGDVRFQIRYGFYVLYAFFTLLYTAIVAALPESWRYEAAVVCIFSDPATLGLFFMGAVILFEKSQRVLDSINVAPVSKTAYVAAKVCSFAVVSLAVGFAIGLASGAVRNAVTFAAGLLLSSSLFTFAALCVASRCGSLNAFVLGTVPVEIAGTVPGILYQFGIAVQVLQYHPSAAVIDLLRNCNAYGETLGIGGVGLRVAVLLVWNVLSFFAARHFVRRMFSELGGVRL</sequence>
<evidence type="ECO:0000256" key="1">
    <source>
        <dbReference type="SAM" id="Phobius"/>
    </source>
</evidence>
<evidence type="ECO:0000313" key="2">
    <source>
        <dbReference type="EMBL" id="AEE17236.1"/>
    </source>
</evidence>
<dbReference type="AlphaFoldDB" id="F4LIL1"/>